<evidence type="ECO:0000256" key="1">
    <source>
        <dbReference type="ARBA" id="ARBA00004948"/>
    </source>
</evidence>
<keyword evidence="3" id="KW-0288">FMN</keyword>
<sequence length="356" mass="37403">MTVPDRTCLLLARGPGAPIEQLTVDEARARAGASAGVAKPALAASLRDAGARAVLLLQGESAWLDAPHARGEVRGGSVGSHDVALRWSRFLADGFVAADAALLALRRDDARLPTLGWGDAVPEPLGARAPVDGIYAIVGSLDLLRGVLDAGIAMAQLRIKRPADADAAWDARLRQSLRDGLAAARDAGATLWINDHWRLAAELGASTVHLGQEDLGALGERGLREFAATGLALGVSSHAVWELCRARSLAPAYVACGPVWPTTTKDMPWRPQGLDNLGWWTREAGCPVVAIGGILDARQVRETARAGASAVCVLRGLGDDPRRTVPALQEAFAQGRAEHDPRAAPRLPHPSLEADA</sequence>
<dbReference type="PANTHER" id="PTHR20857:SF15">
    <property type="entry name" value="THIAMINE-PHOSPHATE SYNTHASE"/>
    <property type="match status" value="1"/>
</dbReference>
<dbReference type="GO" id="GO:0009228">
    <property type="term" value="P:thiamine biosynthetic process"/>
    <property type="evidence" value="ECO:0007669"/>
    <property type="project" value="UniProtKB-KW"/>
</dbReference>
<keyword evidence="2" id="KW-0285">Flavoprotein</keyword>
<dbReference type="RefSeq" id="WP_135265455.1">
    <property type="nucleotide sequence ID" value="NZ_SMLM01000004.1"/>
</dbReference>
<keyword evidence="8" id="KW-1185">Reference proteome</keyword>
<organism evidence="7 8">
    <name type="scientific">Ramlibacter henchirensis</name>
    <dbReference type="NCBI Taxonomy" id="204072"/>
    <lineage>
        <taxon>Bacteria</taxon>
        <taxon>Pseudomonadati</taxon>
        <taxon>Pseudomonadota</taxon>
        <taxon>Betaproteobacteria</taxon>
        <taxon>Burkholderiales</taxon>
        <taxon>Comamonadaceae</taxon>
        <taxon>Ramlibacter</taxon>
    </lineage>
</organism>
<evidence type="ECO:0000256" key="3">
    <source>
        <dbReference type="ARBA" id="ARBA00022643"/>
    </source>
</evidence>
<proteinExistence type="predicted"/>
<dbReference type="CDD" id="cd00564">
    <property type="entry name" value="TMP_TenI"/>
    <property type="match status" value="1"/>
</dbReference>
<feature type="region of interest" description="Disordered" evidence="5">
    <location>
        <begin position="333"/>
        <end position="356"/>
    </location>
</feature>
<dbReference type="GO" id="GO:0006207">
    <property type="term" value="P:'de novo' pyrimidine nucleobase biosynthetic process"/>
    <property type="evidence" value="ECO:0007669"/>
    <property type="project" value="InterPro"/>
</dbReference>
<evidence type="ECO:0000256" key="4">
    <source>
        <dbReference type="ARBA" id="ARBA00022977"/>
    </source>
</evidence>
<keyword evidence="4" id="KW-0784">Thiamine biosynthesis</keyword>
<comment type="caution">
    <text evidence="7">The sequence shown here is derived from an EMBL/GenBank/DDBJ whole genome shotgun (WGS) entry which is preliminary data.</text>
</comment>
<dbReference type="InterPro" id="IPR001295">
    <property type="entry name" value="Dihydroorotate_DH_CS"/>
</dbReference>
<dbReference type="GO" id="GO:0016627">
    <property type="term" value="F:oxidoreductase activity, acting on the CH-CH group of donors"/>
    <property type="evidence" value="ECO:0007669"/>
    <property type="project" value="InterPro"/>
</dbReference>
<evidence type="ECO:0000259" key="6">
    <source>
        <dbReference type="Pfam" id="PF02581"/>
    </source>
</evidence>
<feature type="domain" description="Thiamine phosphate synthase/TenI" evidence="6">
    <location>
        <begin position="141"/>
        <end position="316"/>
    </location>
</feature>
<dbReference type="PANTHER" id="PTHR20857">
    <property type="entry name" value="THIAMINE-PHOSPHATE PYROPHOSPHORYLASE"/>
    <property type="match status" value="1"/>
</dbReference>
<comment type="pathway">
    <text evidence="1">Cofactor biosynthesis; thiamine diphosphate biosynthesis.</text>
</comment>
<dbReference type="InterPro" id="IPR013785">
    <property type="entry name" value="Aldolase_TIM"/>
</dbReference>
<evidence type="ECO:0000313" key="8">
    <source>
        <dbReference type="Proteomes" id="UP000298180"/>
    </source>
</evidence>
<reference evidence="7 8" key="1">
    <citation type="submission" date="2019-03" db="EMBL/GenBank/DDBJ databases">
        <title>Ramlibacter henchirensis DSM 14656, whole genome shotgun sequence.</title>
        <authorList>
            <person name="Zhang X."/>
            <person name="Feng G."/>
            <person name="Zhu H."/>
        </authorList>
    </citation>
    <scope>NUCLEOTIDE SEQUENCE [LARGE SCALE GENOMIC DNA]</scope>
    <source>
        <strain evidence="7 8">DSM 14656</strain>
    </source>
</reference>
<name>A0A4Z0BLE6_9BURK</name>
<dbReference type="InterPro" id="IPR022998">
    <property type="entry name" value="ThiamineP_synth_TenI"/>
</dbReference>
<evidence type="ECO:0000256" key="5">
    <source>
        <dbReference type="SAM" id="MobiDB-lite"/>
    </source>
</evidence>
<evidence type="ECO:0000256" key="2">
    <source>
        <dbReference type="ARBA" id="ARBA00022630"/>
    </source>
</evidence>
<protein>
    <submittedName>
        <fullName evidence="7">Thiamine phosphate synthase</fullName>
    </submittedName>
</protein>
<dbReference type="Proteomes" id="UP000298180">
    <property type="component" value="Unassembled WGS sequence"/>
</dbReference>
<dbReference type="SUPFAM" id="SSF51391">
    <property type="entry name" value="Thiamin phosphate synthase"/>
    <property type="match status" value="1"/>
</dbReference>
<dbReference type="Pfam" id="PF02581">
    <property type="entry name" value="TMP-TENI"/>
    <property type="match status" value="1"/>
</dbReference>
<dbReference type="EMBL" id="SMLM01000004">
    <property type="protein sequence ID" value="TFY99229.1"/>
    <property type="molecule type" value="Genomic_DNA"/>
</dbReference>
<dbReference type="AlphaFoldDB" id="A0A4Z0BLE6"/>
<dbReference type="PROSITE" id="PS00912">
    <property type="entry name" value="DHODEHASE_2"/>
    <property type="match status" value="1"/>
</dbReference>
<dbReference type="OrthoDB" id="9810880at2"/>
<accession>A0A4Z0BLE6</accession>
<dbReference type="GO" id="GO:0005737">
    <property type="term" value="C:cytoplasm"/>
    <property type="evidence" value="ECO:0007669"/>
    <property type="project" value="TreeGrafter"/>
</dbReference>
<dbReference type="InterPro" id="IPR036206">
    <property type="entry name" value="ThiamineP_synth_sf"/>
</dbReference>
<dbReference type="GO" id="GO:0004789">
    <property type="term" value="F:thiamine-phosphate diphosphorylase activity"/>
    <property type="evidence" value="ECO:0007669"/>
    <property type="project" value="TreeGrafter"/>
</dbReference>
<evidence type="ECO:0000313" key="7">
    <source>
        <dbReference type="EMBL" id="TFY99229.1"/>
    </source>
</evidence>
<gene>
    <name evidence="7" type="ORF">EZ313_21920</name>
</gene>
<dbReference type="Gene3D" id="3.20.20.70">
    <property type="entry name" value="Aldolase class I"/>
    <property type="match status" value="1"/>
</dbReference>